<reference evidence="1" key="1">
    <citation type="journal article" date="2015" name="Front. Microbiol.">
        <title>Combining genomic sequencing methods to explore viral diversity and reveal potential virus-host interactions.</title>
        <authorList>
            <person name="Chow C.E."/>
            <person name="Winget D.M."/>
            <person name="White R.A.III."/>
            <person name="Hallam S.J."/>
            <person name="Suttle C.A."/>
        </authorList>
    </citation>
    <scope>NUCLEOTIDE SEQUENCE</scope>
    <source>
        <strain evidence="1">Oxic1_1</strain>
    </source>
</reference>
<proteinExistence type="predicted"/>
<accession>A0A0F7L7W8</accession>
<reference evidence="1" key="2">
    <citation type="submission" date="2015-03" db="EMBL/GenBank/DDBJ databases">
        <authorList>
            <person name="Chow C.-E.T."/>
            <person name="Winget D.M."/>
            <person name="White R.A.III."/>
            <person name="Hallam S.J."/>
            <person name="Suttle C.A."/>
        </authorList>
    </citation>
    <scope>NUCLEOTIDE SEQUENCE</scope>
    <source>
        <strain evidence="1">Oxic1_1</strain>
    </source>
</reference>
<evidence type="ECO:0000313" key="1">
    <source>
        <dbReference type="EMBL" id="AKH47643.1"/>
    </source>
</evidence>
<organism evidence="1">
    <name type="scientific">uncultured marine virus</name>
    <dbReference type="NCBI Taxonomy" id="186617"/>
    <lineage>
        <taxon>Viruses</taxon>
        <taxon>environmental samples</taxon>
    </lineage>
</organism>
<dbReference type="EMBL" id="KR029596">
    <property type="protein sequence ID" value="AKH47643.1"/>
    <property type="molecule type" value="Genomic_DNA"/>
</dbReference>
<sequence>MTKCLLLLVLLRRHQVQRLYLTWTLSLASSRPMQTLLTPVSLALLWTRSIGLGALPHLLRP</sequence>
<protein>
    <submittedName>
        <fullName evidence="1">Uncharacterized protein</fullName>
    </submittedName>
</protein>
<name>A0A0F7L7W8_9VIRU</name>